<evidence type="ECO:0000256" key="1">
    <source>
        <dbReference type="ARBA" id="ARBA00007228"/>
    </source>
</evidence>
<dbReference type="InterPro" id="IPR051259">
    <property type="entry name" value="rRNA_Methyltransferase"/>
</dbReference>
<dbReference type="GO" id="GO:0032259">
    <property type="term" value="P:methylation"/>
    <property type="evidence" value="ECO:0007669"/>
    <property type="project" value="UniProtKB-KW"/>
</dbReference>
<dbReference type="InterPro" id="IPR029064">
    <property type="entry name" value="Ribosomal_eL30-like_sf"/>
</dbReference>
<dbReference type="PANTHER" id="PTHR43191">
    <property type="entry name" value="RRNA METHYLTRANSFERASE 3"/>
    <property type="match status" value="1"/>
</dbReference>
<dbReference type="CDD" id="cd18095">
    <property type="entry name" value="SpoU-like_rRNA-MTase"/>
    <property type="match status" value="1"/>
</dbReference>
<dbReference type="SUPFAM" id="SSF75217">
    <property type="entry name" value="alpha/beta knot"/>
    <property type="match status" value="1"/>
</dbReference>
<dbReference type="GO" id="GO:0005737">
    <property type="term" value="C:cytoplasm"/>
    <property type="evidence" value="ECO:0007669"/>
    <property type="project" value="UniProtKB-ARBA"/>
</dbReference>
<dbReference type="InterPro" id="IPR029026">
    <property type="entry name" value="tRNA_m1G_MTases_N"/>
</dbReference>
<dbReference type="GO" id="GO:0006396">
    <property type="term" value="P:RNA processing"/>
    <property type="evidence" value="ECO:0007669"/>
    <property type="project" value="InterPro"/>
</dbReference>
<evidence type="ECO:0000313" key="5">
    <source>
        <dbReference type="EMBL" id="RHD01726.1"/>
    </source>
</evidence>
<name>A0A396ABQ6_9FIRM</name>
<accession>A0A396ABQ6</accession>
<dbReference type="GO" id="GO:0003723">
    <property type="term" value="F:RNA binding"/>
    <property type="evidence" value="ECO:0007669"/>
    <property type="project" value="InterPro"/>
</dbReference>
<dbReference type="InterPro" id="IPR001537">
    <property type="entry name" value="SpoU_MeTrfase"/>
</dbReference>
<evidence type="ECO:0000256" key="3">
    <source>
        <dbReference type="ARBA" id="ARBA00022679"/>
    </source>
</evidence>
<feature type="domain" description="RNA 2-O ribose methyltransferase substrate binding" evidence="4">
    <location>
        <begin position="30"/>
        <end position="97"/>
    </location>
</feature>
<dbReference type="Pfam" id="PF00588">
    <property type="entry name" value="SpoU_methylase"/>
    <property type="match status" value="1"/>
</dbReference>
<evidence type="ECO:0000259" key="4">
    <source>
        <dbReference type="SMART" id="SM00967"/>
    </source>
</evidence>
<dbReference type="Gene3D" id="3.40.1280.10">
    <property type="match status" value="1"/>
</dbReference>
<dbReference type="InterPro" id="IPR013123">
    <property type="entry name" value="SpoU_subst-bd"/>
</dbReference>
<evidence type="ECO:0000256" key="2">
    <source>
        <dbReference type="ARBA" id="ARBA00022603"/>
    </source>
</evidence>
<dbReference type="InterPro" id="IPR029028">
    <property type="entry name" value="Alpha/beta_knot_MTases"/>
</dbReference>
<dbReference type="Proteomes" id="UP000266391">
    <property type="component" value="Unassembled WGS sequence"/>
</dbReference>
<keyword evidence="3 5" id="KW-0808">Transferase</keyword>
<protein>
    <submittedName>
        <fullName evidence="5">RNA methyltransferase</fullName>
    </submittedName>
</protein>
<dbReference type="RefSeq" id="WP_118093350.1">
    <property type="nucleotide sequence ID" value="NZ_QSIQ01000021.1"/>
</dbReference>
<evidence type="ECO:0000313" key="6">
    <source>
        <dbReference type="Proteomes" id="UP000266391"/>
    </source>
</evidence>
<comment type="similarity">
    <text evidence="1">Belongs to the class IV-like SAM-binding methyltransferase superfamily. RNA methyltransferase TrmH family.</text>
</comment>
<organism evidence="5 6">
    <name type="scientific">Roseburia inulinivorans</name>
    <dbReference type="NCBI Taxonomy" id="360807"/>
    <lineage>
        <taxon>Bacteria</taxon>
        <taxon>Bacillati</taxon>
        <taxon>Bacillota</taxon>
        <taxon>Clostridia</taxon>
        <taxon>Lachnospirales</taxon>
        <taxon>Lachnospiraceae</taxon>
        <taxon>Roseburia</taxon>
    </lineage>
</organism>
<dbReference type="Pfam" id="PF22435">
    <property type="entry name" value="MRM3-like_sub_bind"/>
    <property type="match status" value="1"/>
</dbReference>
<dbReference type="PANTHER" id="PTHR43191:SF2">
    <property type="entry name" value="RRNA METHYLTRANSFERASE 3, MITOCHONDRIAL"/>
    <property type="match status" value="1"/>
</dbReference>
<dbReference type="InterPro" id="IPR053888">
    <property type="entry name" value="MRM3-like_sub_bind"/>
</dbReference>
<gene>
    <name evidence="5" type="ORF">DW813_12305</name>
</gene>
<dbReference type="EMBL" id="QSIQ01000021">
    <property type="protein sequence ID" value="RHD01726.1"/>
    <property type="molecule type" value="Genomic_DNA"/>
</dbReference>
<dbReference type="SUPFAM" id="SSF55315">
    <property type="entry name" value="L30e-like"/>
    <property type="match status" value="1"/>
</dbReference>
<dbReference type="AlphaFoldDB" id="A0A396ABQ6"/>
<dbReference type="Gene3D" id="3.30.1330.30">
    <property type="match status" value="1"/>
</dbReference>
<reference evidence="5 6" key="1">
    <citation type="submission" date="2018-08" db="EMBL/GenBank/DDBJ databases">
        <title>A genome reference for cultivated species of the human gut microbiota.</title>
        <authorList>
            <person name="Zou Y."/>
            <person name="Xue W."/>
            <person name="Luo G."/>
        </authorList>
    </citation>
    <scope>NUCLEOTIDE SEQUENCE [LARGE SCALE GENOMIC DNA]</scope>
    <source>
        <strain evidence="5 6">AM32-8LB</strain>
    </source>
</reference>
<dbReference type="GO" id="GO:0008173">
    <property type="term" value="F:RNA methyltransferase activity"/>
    <property type="evidence" value="ECO:0007669"/>
    <property type="project" value="InterPro"/>
</dbReference>
<sequence>MITSTSNQQMKNLMLLMKKAKARNEQELFVVEGRKMFQEVPKEWLKQVYVSESFFAENDKMLAGYTYEIVSDSVFKAVSDTQTPQGILCLVRKPQYRLEELLKGADTHLLILESIQDPGNLGTMLRTGEGAGISGVVMNHTTVDLFNPKTIRSTMGSIYRMPFFVTRDLAETICELKNAGVKTYAAHLKGKMQYDEPDYTGATAFMIGNEGNGLSDEIADLADTYIKIPMCGQVESLNAAISASLLMYETNRQRRIRSMSQDRMSNIRKVEE</sequence>
<dbReference type="SMART" id="SM00967">
    <property type="entry name" value="SpoU_sub_bind"/>
    <property type="match status" value="1"/>
</dbReference>
<comment type="caution">
    <text evidence="5">The sequence shown here is derived from an EMBL/GenBank/DDBJ whole genome shotgun (WGS) entry which is preliminary data.</text>
</comment>
<proteinExistence type="inferred from homology"/>
<keyword evidence="2 5" id="KW-0489">Methyltransferase</keyword>